<evidence type="ECO:0000256" key="7">
    <source>
        <dbReference type="ARBA" id="ARBA00023242"/>
    </source>
</evidence>
<evidence type="ECO:0000256" key="8">
    <source>
        <dbReference type="ARBA" id="ARBA00076672"/>
    </source>
</evidence>
<dbReference type="FunFam" id="1.10.10.2150:FF:000001">
    <property type="entry name" value="Ribosomal RNA-processing protein 8"/>
    <property type="match status" value="1"/>
</dbReference>
<dbReference type="CDD" id="cd02440">
    <property type="entry name" value="AdoMet_MTases"/>
    <property type="match status" value="1"/>
</dbReference>
<evidence type="ECO:0000256" key="1">
    <source>
        <dbReference type="ARBA" id="ARBA00004604"/>
    </source>
</evidence>
<proteinExistence type="inferred from homology"/>
<sequence>MSLFEVPGWRVPAAPFPSTNRKKRKRLSNAAPDKLESAANNIESLMQKLEGADKSKDRKGKKRKIDDMNVKKQPAQPEQGPESARESPHTGKSKKKKKNKTTSDLSEKEQAESVERSGRRKEIPASKKASKREESRSGGGPTSSKPSLKSPGLTDLQAQMKQSLDGARFRLINETLYKSDSGHAYQMMKDDPNIFEEYHKGFRHQVQSWPANPISHYIETLSTYPARTVIADLGCGDAALAKALVPKDLTVLSFDLVSDDKYVIEADICAKLPLPGSESNVEDEESQSNAQVVDVVVCALSLMGTNWPGCIREAWRVLRSGGELKVAEVASRFTDIEAFVSLITSIGFKLKSKDDQNTHFTLFEFRKVSRKHEISEKEWEKILSRGSLLKSCEYKRR</sequence>
<keyword evidence="7 9" id="KW-0539">Nucleus</keyword>
<dbReference type="FunCoup" id="A0A165PAV1">
    <property type="interactions" value="408"/>
</dbReference>
<dbReference type="GO" id="GO:0042273">
    <property type="term" value="P:ribosomal large subunit biogenesis"/>
    <property type="evidence" value="ECO:0007669"/>
    <property type="project" value="TreeGrafter"/>
</dbReference>
<reference evidence="11 12" key="1">
    <citation type="journal article" date="2016" name="Mol. Biol. Evol.">
        <title>Comparative Genomics of Early-Diverging Mushroom-Forming Fungi Provides Insights into the Origins of Lignocellulose Decay Capabilities.</title>
        <authorList>
            <person name="Nagy L.G."/>
            <person name="Riley R."/>
            <person name="Tritt A."/>
            <person name="Adam C."/>
            <person name="Daum C."/>
            <person name="Floudas D."/>
            <person name="Sun H."/>
            <person name="Yadav J.S."/>
            <person name="Pangilinan J."/>
            <person name="Larsson K.H."/>
            <person name="Matsuura K."/>
            <person name="Barry K."/>
            <person name="Labutti K."/>
            <person name="Kuo R."/>
            <person name="Ohm R.A."/>
            <person name="Bhattacharya S.S."/>
            <person name="Shirouzu T."/>
            <person name="Yoshinaga Y."/>
            <person name="Martin F.M."/>
            <person name="Grigoriev I.V."/>
            <person name="Hibbett D.S."/>
        </authorList>
    </citation>
    <scope>NUCLEOTIDE SEQUENCE [LARGE SCALE GENOMIC DNA]</scope>
    <source>
        <strain evidence="11 12">HHB14362 ss-1</strain>
    </source>
</reference>
<dbReference type="Proteomes" id="UP000076761">
    <property type="component" value="Unassembled WGS sequence"/>
</dbReference>
<evidence type="ECO:0000256" key="9">
    <source>
        <dbReference type="RuleBase" id="RU365074"/>
    </source>
</evidence>
<keyword evidence="3 9" id="KW-0698">rRNA processing</keyword>
<feature type="compositionally biased region" description="Basic and acidic residues" evidence="10">
    <location>
        <begin position="105"/>
        <end position="136"/>
    </location>
</feature>
<evidence type="ECO:0000256" key="5">
    <source>
        <dbReference type="ARBA" id="ARBA00022679"/>
    </source>
</evidence>
<gene>
    <name evidence="11" type="ORF">NEOLEDRAFT_1140303</name>
</gene>
<dbReference type="AlphaFoldDB" id="A0A165PAV1"/>
<dbReference type="InterPro" id="IPR007823">
    <property type="entry name" value="RRP8"/>
</dbReference>
<dbReference type="InterPro" id="IPR029063">
    <property type="entry name" value="SAM-dependent_MTases_sf"/>
</dbReference>
<dbReference type="InterPro" id="IPR042036">
    <property type="entry name" value="RRP8_N"/>
</dbReference>
<dbReference type="InParanoid" id="A0A165PAV1"/>
<evidence type="ECO:0000256" key="6">
    <source>
        <dbReference type="ARBA" id="ARBA00022691"/>
    </source>
</evidence>
<dbReference type="GO" id="GO:0005730">
    <property type="term" value="C:nucleolus"/>
    <property type="evidence" value="ECO:0007669"/>
    <property type="project" value="UniProtKB-SubCell"/>
</dbReference>
<feature type="region of interest" description="Disordered" evidence="10">
    <location>
        <begin position="1"/>
        <end position="152"/>
    </location>
</feature>
<dbReference type="Gene3D" id="3.40.50.150">
    <property type="entry name" value="Vaccinia Virus protein VP39"/>
    <property type="match status" value="1"/>
</dbReference>
<dbReference type="SUPFAM" id="SSF53335">
    <property type="entry name" value="S-adenosyl-L-methionine-dependent methyltransferases"/>
    <property type="match status" value="1"/>
</dbReference>
<feature type="compositionally biased region" description="Basic residues" evidence="10">
    <location>
        <begin position="91"/>
        <end position="100"/>
    </location>
</feature>
<evidence type="ECO:0000256" key="4">
    <source>
        <dbReference type="ARBA" id="ARBA00022603"/>
    </source>
</evidence>
<evidence type="ECO:0000313" key="12">
    <source>
        <dbReference type="Proteomes" id="UP000076761"/>
    </source>
</evidence>
<evidence type="ECO:0000313" key="11">
    <source>
        <dbReference type="EMBL" id="KZT20772.1"/>
    </source>
</evidence>
<evidence type="ECO:0000256" key="10">
    <source>
        <dbReference type="SAM" id="MobiDB-lite"/>
    </source>
</evidence>
<evidence type="ECO:0000256" key="3">
    <source>
        <dbReference type="ARBA" id="ARBA00022552"/>
    </source>
</evidence>
<name>A0A165PAV1_9AGAM</name>
<dbReference type="OrthoDB" id="10258825at2759"/>
<dbReference type="Gene3D" id="1.10.10.2150">
    <property type="entry name" value="Ribosomal RNA-processing protein 8, N-terminal domain"/>
    <property type="match status" value="1"/>
</dbReference>
<dbReference type="EC" id="2.1.1.-" evidence="9"/>
<keyword evidence="5 9" id="KW-0808">Transferase</keyword>
<comment type="function">
    <text evidence="9">S-adenosyl-L-methionine-dependent methyltransferase that specifically methylates the N(1) position of adenine in helix 25.1 in 25S rRNA. Required both for ribosomal 40S and 60S subunits biogenesis. Required for efficient pre-rRNA cleavage at site A2.</text>
</comment>
<evidence type="ECO:0000256" key="2">
    <source>
        <dbReference type="ARBA" id="ARBA00006301"/>
    </source>
</evidence>
<accession>A0A165PAV1</accession>
<comment type="subcellular location">
    <subcellularLocation>
        <location evidence="1 9">Nucleus</location>
        <location evidence="1 9">Nucleolus</location>
    </subcellularLocation>
</comment>
<protein>
    <recommendedName>
        <fullName evidence="8 9">Ribosomal RNA-processing protein 8</fullName>
        <ecNumber evidence="9">2.1.1.-</ecNumber>
    </recommendedName>
</protein>
<dbReference type="Pfam" id="PF05148">
    <property type="entry name" value="Methyltransf_8"/>
    <property type="match status" value="1"/>
</dbReference>
<dbReference type="STRING" id="1314782.A0A165PAV1"/>
<keyword evidence="6 9" id="KW-0949">S-adenosyl-L-methionine</keyword>
<comment type="similarity">
    <text evidence="2 9">Belongs to the methyltransferase superfamily. RRP8 family.</text>
</comment>
<keyword evidence="4 9" id="KW-0489">Methyltransferase</keyword>
<organism evidence="11 12">
    <name type="scientific">Neolentinus lepideus HHB14362 ss-1</name>
    <dbReference type="NCBI Taxonomy" id="1314782"/>
    <lineage>
        <taxon>Eukaryota</taxon>
        <taxon>Fungi</taxon>
        <taxon>Dikarya</taxon>
        <taxon>Basidiomycota</taxon>
        <taxon>Agaricomycotina</taxon>
        <taxon>Agaricomycetes</taxon>
        <taxon>Gloeophyllales</taxon>
        <taxon>Gloeophyllaceae</taxon>
        <taxon>Neolentinus</taxon>
    </lineage>
</organism>
<dbReference type="EMBL" id="KV425615">
    <property type="protein sequence ID" value="KZT20772.1"/>
    <property type="molecule type" value="Genomic_DNA"/>
</dbReference>
<dbReference type="PANTHER" id="PTHR12787:SF0">
    <property type="entry name" value="RIBOSOMAL RNA-PROCESSING PROTEIN 8"/>
    <property type="match status" value="1"/>
</dbReference>
<keyword evidence="12" id="KW-1185">Reference proteome</keyword>
<dbReference type="PANTHER" id="PTHR12787">
    <property type="entry name" value="RIBOSOMAL RNA-PROCESSING PROTEIN 8"/>
    <property type="match status" value="1"/>
</dbReference>
<dbReference type="GO" id="GO:0016433">
    <property type="term" value="F:rRNA (adenine) methyltransferase activity"/>
    <property type="evidence" value="ECO:0007669"/>
    <property type="project" value="TreeGrafter"/>
</dbReference>